<keyword evidence="2" id="KW-0675">Receptor</keyword>
<dbReference type="Gene3D" id="1.10.510.10">
    <property type="entry name" value="Transferase(Phosphotransferase) domain 1"/>
    <property type="match status" value="1"/>
</dbReference>
<gene>
    <name evidence="2" type="ordered locus">MTR_5g082330</name>
</gene>
<keyword evidence="2" id="KW-0418">Kinase</keyword>
<dbReference type="PaxDb" id="3880-AES99568"/>
<reference evidence="3" key="3">
    <citation type="submission" date="2015-04" db="UniProtKB">
        <authorList>
            <consortium name="EnsemblPlants"/>
        </authorList>
    </citation>
    <scope>IDENTIFICATION</scope>
    <source>
        <strain evidence="3">cv. Jemalong A17</strain>
    </source>
</reference>
<evidence type="ECO:0000313" key="2">
    <source>
        <dbReference type="EMBL" id="AES99568.1"/>
    </source>
</evidence>
<dbReference type="EMBL" id="CM001221">
    <property type="protein sequence ID" value="AES99568.1"/>
    <property type="molecule type" value="Genomic_DNA"/>
</dbReference>
<dbReference type="STRING" id="3880.G7KGY6"/>
<reference evidence="2 4" key="2">
    <citation type="journal article" date="2014" name="BMC Genomics">
        <title>An improved genome release (version Mt4.0) for the model legume Medicago truncatula.</title>
        <authorList>
            <person name="Tang H."/>
            <person name="Krishnakumar V."/>
            <person name="Bidwell S."/>
            <person name="Rosen B."/>
            <person name="Chan A."/>
            <person name="Zhou S."/>
            <person name="Gentzbittel L."/>
            <person name="Childs K.L."/>
            <person name="Yandell M."/>
            <person name="Gundlach H."/>
            <person name="Mayer K.F."/>
            <person name="Schwartz D.C."/>
            <person name="Town C.D."/>
        </authorList>
    </citation>
    <scope>GENOME REANNOTATION</scope>
    <source>
        <strain evidence="3 4">cv. Jemalong A17</strain>
    </source>
</reference>
<evidence type="ECO:0000313" key="4">
    <source>
        <dbReference type="Proteomes" id="UP000002051"/>
    </source>
</evidence>
<keyword evidence="4" id="KW-1185">Reference proteome</keyword>
<proteinExistence type="predicted"/>
<dbReference type="Proteomes" id="UP000002051">
    <property type="component" value="Chromosome 5"/>
</dbReference>
<dbReference type="PANTHER" id="PTHR48055:SF57">
    <property type="entry name" value="PROTEIN KINASE DOMAIN-CONTAINING PROTEIN"/>
    <property type="match status" value="1"/>
</dbReference>
<organism evidence="2 4">
    <name type="scientific">Medicago truncatula</name>
    <name type="common">Barrel medic</name>
    <name type="synonym">Medicago tribuloides</name>
    <dbReference type="NCBI Taxonomy" id="3880"/>
    <lineage>
        <taxon>Eukaryota</taxon>
        <taxon>Viridiplantae</taxon>
        <taxon>Streptophyta</taxon>
        <taxon>Embryophyta</taxon>
        <taxon>Tracheophyta</taxon>
        <taxon>Spermatophyta</taxon>
        <taxon>Magnoliopsida</taxon>
        <taxon>eudicotyledons</taxon>
        <taxon>Gunneridae</taxon>
        <taxon>Pentapetalae</taxon>
        <taxon>rosids</taxon>
        <taxon>fabids</taxon>
        <taxon>Fabales</taxon>
        <taxon>Fabaceae</taxon>
        <taxon>Papilionoideae</taxon>
        <taxon>50 kb inversion clade</taxon>
        <taxon>NPAAA clade</taxon>
        <taxon>Hologalegina</taxon>
        <taxon>IRL clade</taxon>
        <taxon>Trifolieae</taxon>
        <taxon>Medicago</taxon>
    </lineage>
</organism>
<dbReference type="SUPFAM" id="SSF56112">
    <property type="entry name" value="Protein kinase-like (PK-like)"/>
    <property type="match status" value="1"/>
</dbReference>
<feature type="domain" description="Protein kinase" evidence="1">
    <location>
        <begin position="1"/>
        <end position="86"/>
    </location>
</feature>
<evidence type="ECO:0000313" key="3">
    <source>
        <dbReference type="EnsemblPlants" id="AES99568"/>
    </source>
</evidence>
<dbReference type="HOGENOM" id="CLU_2501351_0_0_1"/>
<dbReference type="AlphaFoldDB" id="G7KGY6"/>
<dbReference type="InterPro" id="IPR011009">
    <property type="entry name" value="Kinase-like_dom_sf"/>
</dbReference>
<dbReference type="InterPro" id="IPR051564">
    <property type="entry name" value="LRR_receptor-like_kinase"/>
</dbReference>
<name>G7KGY6_MEDTR</name>
<keyword evidence="2" id="KW-0808">Transferase</keyword>
<dbReference type="InterPro" id="IPR000719">
    <property type="entry name" value="Prot_kinase_dom"/>
</dbReference>
<dbReference type="GO" id="GO:0004672">
    <property type="term" value="F:protein kinase activity"/>
    <property type="evidence" value="ECO:0007669"/>
    <property type="project" value="InterPro"/>
</dbReference>
<accession>G7KGY6</accession>
<dbReference type="GO" id="GO:0005524">
    <property type="term" value="F:ATP binding"/>
    <property type="evidence" value="ECO:0007669"/>
    <property type="project" value="InterPro"/>
</dbReference>
<dbReference type="EnsemblPlants" id="AES99568">
    <property type="protein sequence ID" value="AES99568"/>
    <property type="gene ID" value="MTR_5g082330"/>
</dbReference>
<dbReference type="PROSITE" id="PS50011">
    <property type="entry name" value="PROTEIN_KINASE_DOM"/>
    <property type="match status" value="1"/>
</dbReference>
<sequence length="86" mass="9435">MVAYFGDFGLARFLHRATVISFIGYVPPGLMTFVSPEGDVYNYGILLLEMQTRKGPTDIMFGDGLSLCELGKKGISDKITAQLLMP</sequence>
<evidence type="ECO:0000259" key="1">
    <source>
        <dbReference type="PROSITE" id="PS50011"/>
    </source>
</evidence>
<dbReference type="PANTHER" id="PTHR48055">
    <property type="entry name" value="LEUCINE-RICH REPEAT RECEPTOR PROTEIN KINASE EMS1"/>
    <property type="match status" value="1"/>
</dbReference>
<reference evidence="2 4" key="1">
    <citation type="journal article" date="2011" name="Nature">
        <title>The Medicago genome provides insight into the evolution of rhizobial symbioses.</title>
        <authorList>
            <person name="Young N.D."/>
            <person name="Debelle F."/>
            <person name="Oldroyd G.E."/>
            <person name="Geurts R."/>
            <person name="Cannon S.B."/>
            <person name="Udvardi M.K."/>
            <person name="Benedito V.A."/>
            <person name="Mayer K.F."/>
            <person name="Gouzy J."/>
            <person name="Schoof H."/>
            <person name="Van de Peer Y."/>
            <person name="Proost S."/>
            <person name="Cook D.R."/>
            <person name="Meyers B.C."/>
            <person name="Spannagl M."/>
            <person name="Cheung F."/>
            <person name="De Mita S."/>
            <person name="Krishnakumar V."/>
            <person name="Gundlach H."/>
            <person name="Zhou S."/>
            <person name="Mudge J."/>
            <person name="Bharti A.K."/>
            <person name="Murray J.D."/>
            <person name="Naoumkina M.A."/>
            <person name="Rosen B."/>
            <person name="Silverstein K.A."/>
            <person name="Tang H."/>
            <person name="Rombauts S."/>
            <person name="Zhao P.X."/>
            <person name="Zhou P."/>
            <person name="Barbe V."/>
            <person name="Bardou P."/>
            <person name="Bechner M."/>
            <person name="Bellec A."/>
            <person name="Berger A."/>
            <person name="Berges H."/>
            <person name="Bidwell S."/>
            <person name="Bisseling T."/>
            <person name="Choisne N."/>
            <person name="Couloux A."/>
            <person name="Denny R."/>
            <person name="Deshpande S."/>
            <person name="Dai X."/>
            <person name="Doyle J.J."/>
            <person name="Dudez A.M."/>
            <person name="Farmer A.D."/>
            <person name="Fouteau S."/>
            <person name="Franken C."/>
            <person name="Gibelin C."/>
            <person name="Gish J."/>
            <person name="Goldstein S."/>
            <person name="Gonzalez A.J."/>
            <person name="Green P.J."/>
            <person name="Hallab A."/>
            <person name="Hartog M."/>
            <person name="Hua A."/>
            <person name="Humphray S.J."/>
            <person name="Jeong D.H."/>
            <person name="Jing Y."/>
            <person name="Jocker A."/>
            <person name="Kenton S.M."/>
            <person name="Kim D.J."/>
            <person name="Klee K."/>
            <person name="Lai H."/>
            <person name="Lang C."/>
            <person name="Lin S."/>
            <person name="Macmil S.L."/>
            <person name="Magdelenat G."/>
            <person name="Matthews L."/>
            <person name="McCorrison J."/>
            <person name="Monaghan E.L."/>
            <person name="Mun J.H."/>
            <person name="Najar F.Z."/>
            <person name="Nicholson C."/>
            <person name="Noirot C."/>
            <person name="O'Bleness M."/>
            <person name="Paule C.R."/>
            <person name="Poulain J."/>
            <person name="Prion F."/>
            <person name="Qin B."/>
            <person name="Qu C."/>
            <person name="Retzel E.F."/>
            <person name="Riddle C."/>
            <person name="Sallet E."/>
            <person name="Samain S."/>
            <person name="Samson N."/>
            <person name="Sanders I."/>
            <person name="Saurat O."/>
            <person name="Scarpelli C."/>
            <person name="Schiex T."/>
            <person name="Segurens B."/>
            <person name="Severin A.J."/>
            <person name="Sherrier D.J."/>
            <person name="Shi R."/>
            <person name="Sims S."/>
            <person name="Singer S.R."/>
            <person name="Sinharoy S."/>
            <person name="Sterck L."/>
            <person name="Viollet A."/>
            <person name="Wang B.B."/>
            <person name="Wang K."/>
            <person name="Wang M."/>
            <person name="Wang X."/>
            <person name="Warfsmann J."/>
            <person name="Weissenbach J."/>
            <person name="White D.D."/>
            <person name="White J.D."/>
            <person name="Wiley G.B."/>
            <person name="Wincker P."/>
            <person name="Xing Y."/>
            <person name="Yang L."/>
            <person name="Yao Z."/>
            <person name="Ying F."/>
            <person name="Zhai J."/>
            <person name="Zhou L."/>
            <person name="Zuber A."/>
            <person name="Denarie J."/>
            <person name="Dixon R.A."/>
            <person name="May G.D."/>
            <person name="Schwartz D.C."/>
            <person name="Rogers J."/>
            <person name="Quetier F."/>
            <person name="Town C.D."/>
            <person name="Roe B.A."/>
        </authorList>
    </citation>
    <scope>NUCLEOTIDE SEQUENCE [LARGE SCALE GENOMIC DNA]</scope>
    <source>
        <strain evidence="2">A17</strain>
        <strain evidence="3 4">cv. Jemalong A17</strain>
    </source>
</reference>
<protein>
    <submittedName>
        <fullName evidence="2">LRR receptor-like kinase family protein, putative</fullName>
    </submittedName>
</protein>